<comment type="catalytic activity">
    <reaction evidence="1">
        <text>Cleavage of a beta-linked Asp residue from the N-terminus of a polypeptide.</text>
        <dbReference type="EC" id="3.4.19.5"/>
    </reaction>
</comment>
<evidence type="ECO:0000256" key="8">
    <source>
        <dbReference type="ARBA" id="ARBA00069124"/>
    </source>
</evidence>
<dbReference type="GO" id="GO:0004067">
    <property type="term" value="F:asparaginase activity"/>
    <property type="evidence" value="ECO:0007669"/>
    <property type="project" value="UniProtKB-EC"/>
</dbReference>
<dbReference type="AlphaFoldDB" id="A0A4P2Q0B8"/>
<feature type="site" description="Cleavage; by autolysis" evidence="11">
    <location>
        <begin position="174"/>
        <end position="175"/>
    </location>
</feature>
<evidence type="ECO:0000256" key="5">
    <source>
        <dbReference type="ARBA" id="ARBA00022801"/>
    </source>
</evidence>
<evidence type="ECO:0000256" key="10">
    <source>
        <dbReference type="PIRSR" id="PIRSR600246-2"/>
    </source>
</evidence>
<evidence type="ECO:0000256" key="1">
    <source>
        <dbReference type="ARBA" id="ARBA00000306"/>
    </source>
</evidence>
<dbReference type="GO" id="GO:0008798">
    <property type="term" value="F:beta-aspartyl-peptidase activity"/>
    <property type="evidence" value="ECO:0007669"/>
    <property type="project" value="UniProtKB-EC"/>
</dbReference>
<keyword evidence="4" id="KW-0645">Protease</keyword>
<evidence type="ECO:0000256" key="3">
    <source>
        <dbReference type="ARBA" id="ARBA00012920"/>
    </source>
</evidence>
<evidence type="ECO:0000256" key="2">
    <source>
        <dbReference type="ARBA" id="ARBA00012879"/>
    </source>
</evidence>
<name>A0A4P2Q0B8_SORCE</name>
<feature type="active site" description="Nucleophile" evidence="9">
    <location>
        <position position="175"/>
    </location>
</feature>
<organism evidence="12 13">
    <name type="scientific">Sorangium cellulosum</name>
    <name type="common">Polyangium cellulosum</name>
    <dbReference type="NCBI Taxonomy" id="56"/>
    <lineage>
        <taxon>Bacteria</taxon>
        <taxon>Pseudomonadati</taxon>
        <taxon>Myxococcota</taxon>
        <taxon>Polyangia</taxon>
        <taxon>Polyangiales</taxon>
        <taxon>Polyangiaceae</taxon>
        <taxon>Sorangium</taxon>
    </lineage>
</organism>
<keyword evidence="5 12" id="KW-0378">Hydrolase</keyword>
<dbReference type="PANTHER" id="PTHR10188">
    <property type="entry name" value="L-ASPARAGINASE"/>
    <property type="match status" value="1"/>
</dbReference>
<dbReference type="GO" id="GO:0005737">
    <property type="term" value="C:cytoplasm"/>
    <property type="evidence" value="ECO:0007669"/>
    <property type="project" value="TreeGrafter"/>
</dbReference>
<dbReference type="EMBL" id="CP012670">
    <property type="protein sequence ID" value="AUX22243.1"/>
    <property type="molecule type" value="Genomic_DNA"/>
</dbReference>
<dbReference type="OrthoDB" id="9780217at2"/>
<gene>
    <name evidence="12" type="ORF">SOCEGT47_027440</name>
</gene>
<comment type="catalytic activity">
    <reaction evidence="7">
        <text>L-asparagine + H2O = L-aspartate + NH4(+)</text>
        <dbReference type="Rhea" id="RHEA:21016"/>
        <dbReference type="ChEBI" id="CHEBI:15377"/>
        <dbReference type="ChEBI" id="CHEBI:28938"/>
        <dbReference type="ChEBI" id="CHEBI:29991"/>
        <dbReference type="ChEBI" id="CHEBI:58048"/>
        <dbReference type="EC" id="3.5.1.1"/>
    </reaction>
</comment>
<protein>
    <recommendedName>
        <fullName evidence="8">Isoaspartyl peptidase</fullName>
        <ecNumber evidence="2">3.4.19.5</ecNumber>
        <ecNumber evidence="3">3.5.1.1</ecNumber>
    </recommendedName>
</protein>
<evidence type="ECO:0000256" key="9">
    <source>
        <dbReference type="PIRSR" id="PIRSR600246-1"/>
    </source>
</evidence>
<evidence type="ECO:0000313" key="13">
    <source>
        <dbReference type="Proteomes" id="UP000295781"/>
    </source>
</evidence>
<dbReference type="EC" id="3.5.1.1" evidence="3"/>
<dbReference type="CDD" id="cd04702">
    <property type="entry name" value="ASRGL1_like"/>
    <property type="match status" value="1"/>
</dbReference>
<dbReference type="Proteomes" id="UP000295781">
    <property type="component" value="Chromosome"/>
</dbReference>
<keyword evidence="6" id="KW-0068">Autocatalytic cleavage</keyword>
<dbReference type="SUPFAM" id="SSF56235">
    <property type="entry name" value="N-terminal nucleophile aminohydrolases (Ntn hydrolases)"/>
    <property type="match status" value="1"/>
</dbReference>
<dbReference type="Gene3D" id="3.60.20.30">
    <property type="entry name" value="(Glycosyl)asparaginase"/>
    <property type="match status" value="1"/>
</dbReference>
<dbReference type="RefSeq" id="WP_129347441.1">
    <property type="nucleotide sequence ID" value="NZ_CP012670.1"/>
</dbReference>
<evidence type="ECO:0000256" key="6">
    <source>
        <dbReference type="ARBA" id="ARBA00022813"/>
    </source>
</evidence>
<evidence type="ECO:0000256" key="11">
    <source>
        <dbReference type="PIRSR" id="PIRSR600246-3"/>
    </source>
</evidence>
<dbReference type="EC" id="3.4.19.5" evidence="2"/>
<reference evidence="12 13" key="1">
    <citation type="submission" date="2015-09" db="EMBL/GenBank/DDBJ databases">
        <title>Sorangium comparison.</title>
        <authorList>
            <person name="Zaburannyi N."/>
            <person name="Bunk B."/>
            <person name="Overmann J."/>
            <person name="Mueller R."/>
        </authorList>
    </citation>
    <scope>NUCLEOTIDE SEQUENCE [LARGE SCALE GENOMIC DNA]</scope>
    <source>
        <strain evidence="12 13">So ceGT47</strain>
    </source>
</reference>
<sequence length="304" mass="30611">MKHVIHHLGGRGGERTLVVHGGAGDVAPERRPLHAAGCLRAAREGARVLAEGGSALDAVERAVRVLEDDPLFNAGTGACLNEEGRVELDASIMEGRGLRAGAVCALAGFAAPIAIARAALEDGRHVLYAAHGAARFAREKGFSPVDEAALVTEAARAALAAAQQGQPATSWAGGTVGAVARDASGLTAAATSTGGMVNKRVGRVGDSPIVGAGTYADDEAGAVSTTGHGEGMIRLAVARSAVERMRAGSGAAEAARAIIAHLSERLGMTGGVIAIDREGRFGLSRSTATMSWAAAGDWGEESGV</sequence>
<accession>A0A4P2Q0B8</accession>
<dbReference type="FunFam" id="3.60.20.30:FF:000001">
    <property type="entry name" value="Isoaspartyl peptidase/L-asparaginase"/>
    <property type="match status" value="1"/>
</dbReference>
<feature type="binding site" evidence="10">
    <location>
        <begin position="226"/>
        <end position="229"/>
    </location>
    <ligand>
        <name>substrate</name>
    </ligand>
</feature>
<dbReference type="Pfam" id="PF01112">
    <property type="entry name" value="Asparaginase_2"/>
    <property type="match status" value="1"/>
</dbReference>
<evidence type="ECO:0000256" key="4">
    <source>
        <dbReference type="ARBA" id="ARBA00022670"/>
    </source>
</evidence>
<dbReference type="InterPro" id="IPR033844">
    <property type="entry name" value="ASRGL1_meta"/>
</dbReference>
<proteinExistence type="predicted"/>
<evidence type="ECO:0000256" key="7">
    <source>
        <dbReference type="ARBA" id="ARBA00049366"/>
    </source>
</evidence>
<feature type="binding site" evidence="10">
    <location>
        <begin position="203"/>
        <end position="206"/>
    </location>
    <ligand>
        <name>substrate</name>
    </ligand>
</feature>
<dbReference type="GO" id="GO:0006508">
    <property type="term" value="P:proteolysis"/>
    <property type="evidence" value="ECO:0007669"/>
    <property type="project" value="UniProtKB-KW"/>
</dbReference>
<dbReference type="InterPro" id="IPR029055">
    <property type="entry name" value="Ntn_hydrolases_N"/>
</dbReference>
<evidence type="ECO:0000313" key="12">
    <source>
        <dbReference type="EMBL" id="AUX22243.1"/>
    </source>
</evidence>
<dbReference type="PANTHER" id="PTHR10188:SF6">
    <property type="entry name" value="N(4)-(BETA-N-ACETYLGLUCOSAMINYL)-L-ASPARAGINASE"/>
    <property type="match status" value="1"/>
</dbReference>
<dbReference type="InterPro" id="IPR000246">
    <property type="entry name" value="Peptidase_T2"/>
</dbReference>